<dbReference type="GO" id="GO:0006412">
    <property type="term" value="P:translation"/>
    <property type="evidence" value="ECO:0007669"/>
    <property type="project" value="InterPro"/>
</dbReference>
<evidence type="ECO:0000256" key="14">
    <source>
        <dbReference type="ARBA" id="ARBA00023128"/>
    </source>
</evidence>
<feature type="compositionally biased region" description="Acidic residues" evidence="19">
    <location>
        <begin position="346"/>
        <end position="358"/>
    </location>
</feature>
<dbReference type="CDD" id="cd23702">
    <property type="entry name" value="eL14"/>
    <property type="match status" value="1"/>
</dbReference>
<sequence>MGEVSVKASEWRLVEVGRVILFSTGPYTNRLAAIVEIIDHKRILVDGPSSKPGSVVPRHSAALADVSLTPIVITKLPRASGTGALKALWEKRGVESTWDNSAWAKNRDRSAKRRALTDFERFKVMRLRKQVGLLILLIHLQERLPVSKQVENTMSNPRIEELPDEPEKKGAEVDDASSSSDSEVEAGDASIPAGASVAVHSRNEKKARKAIAKLGLKHVEGITRVTLRRPKNVSKSWFFEQRRQIAGYEEQAADSLSRTLDERRTEANRYVPQILFVINQPDVYKSPSSNTWIIFGEAKIEDLNSQAQASAAQQLANAEQGADSHAGHDHGDKGKAIDTGDAKKEEEDDDGEEVDDSGLEAKDIELVMAQASVSRKKAVKALKENDNDIRSAAFKIDWSKIGTQLGLRGSTANALAAFKKRNDDARRKVQILSEAPQTVDFAHYRSTLKNTAVVDEIEKHFSSFKPKTYDVGRQIKAIEAFEAQAVKNAEETKGKVDAELKDLEKTLRNIEEARPFEDLTVDEVVAARPDIDERTSQLVSKGRWHVPGYKEKFGDLSVL</sequence>
<evidence type="ECO:0000256" key="4">
    <source>
        <dbReference type="ARBA" id="ARBA00006592"/>
    </source>
</evidence>
<feature type="region of interest" description="Disordered" evidence="19">
    <location>
        <begin position="151"/>
        <end position="202"/>
    </location>
</feature>
<evidence type="ECO:0000256" key="9">
    <source>
        <dbReference type="ARBA" id="ARBA00022448"/>
    </source>
</evidence>
<evidence type="ECO:0000256" key="10">
    <source>
        <dbReference type="ARBA" id="ARBA00022547"/>
    </source>
</evidence>
<dbReference type="InterPro" id="IPR038187">
    <property type="entry name" value="NAC_A/B_dom_sf"/>
</dbReference>
<reference evidence="21 22" key="1">
    <citation type="submission" date="2017-03" db="EMBL/GenBank/DDBJ databases">
        <title>Genomes of endolithic fungi from Antarctica.</title>
        <authorList>
            <person name="Coleine C."/>
            <person name="Masonjones S."/>
            <person name="Stajich J.E."/>
        </authorList>
    </citation>
    <scope>NUCLEOTIDE SEQUENCE [LARGE SCALE GENOMIC DNA]</scope>
    <source>
        <strain evidence="21 22">CCFEE 5187</strain>
    </source>
</reference>
<evidence type="ECO:0000256" key="3">
    <source>
        <dbReference type="ARBA" id="ARBA00004496"/>
    </source>
</evidence>
<dbReference type="CDD" id="cd22054">
    <property type="entry name" value="NAC_NACA"/>
    <property type="match status" value="1"/>
</dbReference>
<dbReference type="Pfam" id="PF01929">
    <property type="entry name" value="Ribosomal_L14e"/>
    <property type="match status" value="1"/>
</dbReference>
<evidence type="ECO:0000256" key="15">
    <source>
        <dbReference type="ARBA" id="ARBA00023136"/>
    </source>
</evidence>
<keyword evidence="13" id="KW-0406">Ion transport</keyword>
<evidence type="ECO:0000313" key="22">
    <source>
        <dbReference type="Proteomes" id="UP000308768"/>
    </source>
</evidence>
<evidence type="ECO:0000256" key="11">
    <source>
        <dbReference type="ARBA" id="ARBA00022781"/>
    </source>
</evidence>
<name>A0A4U0XIZ3_9PEZI</name>
<dbReference type="GO" id="GO:0005743">
    <property type="term" value="C:mitochondrial inner membrane"/>
    <property type="evidence" value="ECO:0007669"/>
    <property type="project" value="UniProtKB-SubCell"/>
</dbReference>
<evidence type="ECO:0000256" key="12">
    <source>
        <dbReference type="ARBA" id="ARBA00022792"/>
    </source>
</evidence>
<dbReference type="Gene3D" id="6.10.280.70">
    <property type="match status" value="1"/>
</dbReference>
<comment type="similarity">
    <text evidence="5">Belongs to the ATPase d subunit family.</text>
</comment>
<comment type="subcellular location">
    <subcellularLocation>
        <location evidence="3">Cytoplasm</location>
    </subcellularLocation>
    <subcellularLocation>
        <location evidence="2">Mitochondrion inner membrane</location>
    </subcellularLocation>
    <subcellularLocation>
        <location evidence="1">Nucleus</location>
    </subcellularLocation>
</comment>
<accession>A0A4U0XIZ3</accession>
<evidence type="ECO:0000259" key="20">
    <source>
        <dbReference type="PROSITE" id="PS51151"/>
    </source>
</evidence>
<dbReference type="GO" id="GO:0005634">
    <property type="term" value="C:nucleus"/>
    <property type="evidence" value="ECO:0007669"/>
    <property type="project" value="UniProtKB-SubCell"/>
</dbReference>
<evidence type="ECO:0000256" key="16">
    <source>
        <dbReference type="ARBA" id="ARBA00023310"/>
    </source>
</evidence>
<dbReference type="PROSITE" id="PS51151">
    <property type="entry name" value="NAC_AB"/>
    <property type="match status" value="1"/>
</dbReference>
<keyword evidence="12" id="KW-0999">Mitochondrion inner membrane</keyword>
<keyword evidence="10" id="KW-0138">CF(0)</keyword>
<evidence type="ECO:0000256" key="17">
    <source>
        <dbReference type="ARBA" id="ARBA00030300"/>
    </source>
</evidence>
<dbReference type="GO" id="GO:0045259">
    <property type="term" value="C:proton-transporting ATP synthase complex"/>
    <property type="evidence" value="ECO:0007669"/>
    <property type="project" value="UniProtKB-KW"/>
</dbReference>
<dbReference type="GO" id="GO:0005840">
    <property type="term" value="C:ribosome"/>
    <property type="evidence" value="ECO:0007669"/>
    <property type="project" value="InterPro"/>
</dbReference>
<dbReference type="SUPFAM" id="SSF50104">
    <property type="entry name" value="Translation proteins SH3-like domain"/>
    <property type="match status" value="1"/>
</dbReference>
<dbReference type="PANTHER" id="PTHR21713">
    <property type="entry name" value="NASCENT POLYPEPTIDE ASSOCIATED COMPLEX ALPHA SUBUNIT-RELATED"/>
    <property type="match status" value="1"/>
</dbReference>
<proteinExistence type="inferred from homology"/>
<feature type="domain" description="NAC-A/B" evidence="20">
    <location>
        <begin position="201"/>
        <end position="307"/>
    </location>
</feature>
<dbReference type="STRING" id="331657.A0A4U0XIZ3"/>
<dbReference type="InterPro" id="IPR002715">
    <property type="entry name" value="Nas_poly-pep-assoc_cplx_dom"/>
</dbReference>
<dbReference type="InterPro" id="IPR002784">
    <property type="entry name" value="Ribosomal_eL14_dom"/>
</dbReference>
<dbReference type="Gene3D" id="2.20.70.30">
    <property type="entry name" value="Nascent polypeptide-associated complex domain"/>
    <property type="match status" value="2"/>
</dbReference>
<dbReference type="GO" id="GO:0015986">
    <property type="term" value="P:proton motive force-driven ATP synthesis"/>
    <property type="evidence" value="ECO:0007669"/>
    <property type="project" value="InterPro"/>
</dbReference>
<comment type="similarity">
    <text evidence="4">Belongs to the eukaryotic ribosomal protein eL14 family.</text>
</comment>
<dbReference type="Gene3D" id="6.10.250.2270">
    <property type="match status" value="1"/>
</dbReference>
<evidence type="ECO:0000256" key="6">
    <source>
        <dbReference type="ARBA" id="ARBA00009882"/>
    </source>
</evidence>
<gene>
    <name evidence="21" type="ORF">B0A49_01994</name>
</gene>
<evidence type="ECO:0000256" key="5">
    <source>
        <dbReference type="ARBA" id="ARBA00006842"/>
    </source>
</evidence>
<keyword evidence="15" id="KW-0472">Membrane</keyword>
<dbReference type="CDD" id="cd14358">
    <property type="entry name" value="UBA_NAC_euk"/>
    <property type="match status" value="1"/>
</dbReference>
<dbReference type="AlphaFoldDB" id="A0A4U0XIZ3"/>
<dbReference type="Pfam" id="PF01849">
    <property type="entry name" value="NAC"/>
    <property type="match status" value="2"/>
</dbReference>
<dbReference type="InterPro" id="IPR036228">
    <property type="entry name" value="ATP_synth_F0_dsu_sf_mt"/>
</dbReference>
<dbReference type="InterPro" id="IPR008689">
    <property type="entry name" value="ATP_synth_F0_dsu_mt"/>
</dbReference>
<dbReference type="Pfam" id="PF05873">
    <property type="entry name" value="Mt_ATP-synt_D"/>
    <property type="match status" value="1"/>
</dbReference>
<dbReference type="InterPro" id="IPR016641">
    <property type="entry name" value="EGD2/NACA0like"/>
</dbReference>
<dbReference type="InterPro" id="IPR008991">
    <property type="entry name" value="Translation_prot_SH3-like_sf"/>
</dbReference>
<evidence type="ECO:0000256" key="13">
    <source>
        <dbReference type="ARBA" id="ARBA00023065"/>
    </source>
</evidence>
<dbReference type="InterPro" id="IPR014722">
    <property type="entry name" value="Rib_uL2_dom2"/>
</dbReference>
<dbReference type="GO" id="GO:0005854">
    <property type="term" value="C:nascent polypeptide-associated complex"/>
    <property type="evidence" value="ECO:0007669"/>
    <property type="project" value="InterPro"/>
</dbReference>
<organism evidence="21 22">
    <name type="scientific">Cryomyces minteri</name>
    <dbReference type="NCBI Taxonomy" id="331657"/>
    <lineage>
        <taxon>Eukaryota</taxon>
        <taxon>Fungi</taxon>
        <taxon>Dikarya</taxon>
        <taxon>Ascomycota</taxon>
        <taxon>Pezizomycotina</taxon>
        <taxon>Dothideomycetes</taxon>
        <taxon>Dothideomycetes incertae sedis</taxon>
        <taxon>Cryomyces</taxon>
    </lineage>
</organism>
<evidence type="ECO:0000256" key="8">
    <source>
        <dbReference type="ARBA" id="ARBA00021688"/>
    </source>
</evidence>
<feature type="compositionally biased region" description="Basic and acidic residues" evidence="19">
    <location>
        <begin position="325"/>
        <end position="345"/>
    </location>
</feature>
<dbReference type="Gene3D" id="1.10.8.10">
    <property type="entry name" value="DNA helicase RuvA subunit, C-terminal domain"/>
    <property type="match status" value="1"/>
</dbReference>
<evidence type="ECO:0000256" key="1">
    <source>
        <dbReference type="ARBA" id="ARBA00004123"/>
    </source>
</evidence>
<comment type="caution">
    <text evidence="21">The sequence shown here is derived from an EMBL/GenBank/DDBJ whole genome shotgun (WGS) entry which is preliminary data.</text>
</comment>
<dbReference type="Gene3D" id="2.30.30.30">
    <property type="match status" value="1"/>
</dbReference>
<protein>
    <recommendedName>
        <fullName evidence="8">ATP synthase subunit d, mitochondrial</fullName>
    </recommendedName>
    <alternativeName>
        <fullName evidence="17">Alpha-NAC</fullName>
    </alternativeName>
    <alternativeName>
        <fullName evidence="7">Nascent polypeptide-associated complex subunit alpha</fullName>
    </alternativeName>
</protein>
<keyword evidence="18" id="KW-0175">Coiled coil</keyword>
<evidence type="ECO:0000313" key="21">
    <source>
        <dbReference type="EMBL" id="TKA76291.1"/>
    </source>
</evidence>
<feature type="region of interest" description="Disordered" evidence="19">
    <location>
        <begin position="310"/>
        <end position="359"/>
    </location>
</feature>
<feature type="compositionally biased region" description="Basic and acidic residues" evidence="19">
    <location>
        <begin position="158"/>
        <end position="172"/>
    </location>
</feature>
<keyword evidence="22" id="KW-1185">Reference proteome</keyword>
<comment type="similarity">
    <text evidence="6">Belongs to the NAC-alpha family.</text>
</comment>
<evidence type="ECO:0000256" key="18">
    <source>
        <dbReference type="SAM" id="Coils"/>
    </source>
</evidence>
<dbReference type="SUPFAM" id="SSF161065">
    <property type="entry name" value="ATP synthase D chain-like"/>
    <property type="match status" value="1"/>
</dbReference>
<dbReference type="GO" id="GO:0015078">
    <property type="term" value="F:proton transmembrane transporter activity"/>
    <property type="evidence" value="ECO:0007669"/>
    <property type="project" value="InterPro"/>
</dbReference>
<dbReference type="Proteomes" id="UP000308768">
    <property type="component" value="Unassembled WGS sequence"/>
</dbReference>
<keyword evidence="11" id="KW-0375">Hydrogen ion transport</keyword>
<feature type="coiled-coil region" evidence="18">
    <location>
        <begin position="486"/>
        <end position="513"/>
    </location>
</feature>
<evidence type="ECO:0000256" key="7">
    <source>
        <dbReference type="ARBA" id="ARBA00014437"/>
    </source>
</evidence>
<keyword evidence="14" id="KW-0496">Mitochondrion</keyword>
<dbReference type="SMART" id="SM01407">
    <property type="entry name" value="NAC"/>
    <property type="match status" value="1"/>
</dbReference>
<dbReference type="GO" id="GO:0003735">
    <property type="term" value="F:structural constituent of ribosome"/>
    <property type="evidence" value="ECO:0007669"/>
    <property type="project" value="InterPro"/>
</dbReference>
<evidence type="ECO:0000256" key="2">
    <source>
        <dbReference type="ARBA" id="ARBA00004273"/>
    </source>
</evidence>
<evidence type="ECO:0000256" key="19">
    <source>
        <dbReference type="SAM" id="MobiDB-lite"/>
    </source>
</evidence>
<keyword evidence="16" id="KW-0066">ATP synthesis</keyword>
<dbReference type="EMBL" id="NAJN01000245">
    <property type="protein sequence ID" value="TKA76291.1"/>
    <property type="molecule type" value="Genomic_DNA"/>
</dbReference>
<keyword evidence="9" id="KW-0813">Transport</keyword>
<dbReference type="OrthoDB" id="35799at2759"/>